<comment type="caution">
    <text evidence="1">The sequence shown here is derived from an EMBL/GenBank/DDBJ whole genome shotgun (WGS) entry which is preliminary data.</text>
</comment>
<reference evidence="1" key="1">
    <citation type="journal article" date="2015" name="Nature">
        <title>Complex archaea that bridge the gap between prokaryotes and eukaryotes.</title>
        <authorList>
            <person name="Spang A."/>
            <person name="Saw J.H."/>
            <person name="Jorgensen S.L."/>
            <person name="Zaremba-Niedzwiedzka K."/>
            <person name="Martijn J."/>
            <person name="Lind A.E."/>
            <person name="van Eijk R."/>
            <person name="Schleper C."/>
            <person name="Guy L."/>
            <person name="Ettema T.J."/>
        </authorList>
    </citation>
    <scope>NUCLEOTIDE SEQUENCE</scope>
</reference>
<evidence type="ECO:0008006" key="2">
    <source>
        <dbReference type="Google" id="ProtNLM"/>
    </source>
</evidence>
<organism evidence="1">
    <name type="scientific">marine sediment metagenome</name>
    <dbReference type="NCBI Taxonomy" id="412755"/>
    <lineage>
        <taxon>unclassified sequences</taxon>
        <taxon>metagenomes</taxon>
        <taxon>ecological metagenomes</taxon>
    </lineage>
</organism>
<proteinExistence type="predicted"/>
<feature type="non-terminal residue" evidence="1">
    <location>
        <position position="1"/>
    </location>
</feature>
<name>A0A0F9ECD3_9ZZZZ</name>
<dbReference type="EMBL" id="LAZR01025498">
    <property type="protein sequence ID" value="KKL71733.1"/>
    <property type="molecule type" value="Genomic_DNA"/>
</dbReference>
<gene>
    <name evidence="1" type="ORF">LCGC14_2091930</name>
</gene>
<evidence type="ECO:0000313" key="1">
    <source>
        <dbReference type="EMBL" id="KKL71733.1"/>
    </source>
</evidence>
<sequence>AVTTHQLDPYKKVDAERWLLGELMDIRELSRLNLMHDLREKNNSFTMLKVLIENSMVNSVLFIDDFEKILSIIKTKDEDSEEFFDPSWLYGNSSSPETLSAEKTLDKILQLHKIKGLRIIITLKSQEFYEEIKRKIKEKNNRLSFLLMEPVYLSNFLEQDIFLFYKSQLEDFFRDINYTEYFESFKNSYFPLKESNLKFIFKQAKGNPREILKLLIKTFSKIILSKEGFGKLIE</sequence>
<dbReference type="AlphaFoldDB" id="A0A0F9ECD3"/>
<accession>A0A0F9ECD3</accession>
<protein>
    <recommendedName>
        <fullName evidence="2">ATPase AAA-type core domain-containing protein</fullName>
    </recommendedName>
</protein>